<dbReference type="Pfam" id="PF08221">
    <property type="entry name" value="HTH_9"/>
    <property type="match status" value="1"/>
</dbReference>
<dbReference type="InterPro" id="IPR008806">
    <property type="entry name" value="RNA_pol_III_Rpc82_C"/>
</dbReference>
<comment type="function">
    <text evidence="9">DNA-dependent RNA polymerase catalyzes the transcription of DNA into RNA using the four ribonucleoside triphosphates as substrates. Specific core component of RNA polymerase III which synthesizes small RNAs, such as 5S rRNA and tRNAs.</text>
</comment>
<gene>
    <name evidence="14" type="ORF">FSP39_019429</name>
</gene>
<dbReference type="Proteomes" id="UP001186944">
    <property type="component" value="Unassembled WGS sequence"/>
</dbReference>
<feature type="domain" description="RNA polymerase III subunit RPC82-related helix-turn-helix" evidence="12">
    <location>
        <begin position="8"/>
        <end position="65"/>
    </location>
</feature>
<keyword evidence="8 9" id="KW-0539">Nucleus</keyword>
<dbReference type="GO" id="GO:0003697">
    <property type="term" value="F:single-stranded DNA binding"/>
    <property type="evidence" value="ECO:0007669"/>
    <property type="project" value="UniProtKB-UniRule"/>
</dbReference>
<sequence length="528" mass="60801">MSQVRNRVCRLILQENFGSAVAKVGIFLLEKGPSPIRYILSECHDSSEEVKKILCVLIQHNMVTFEKNKKGFIEYTIDGESIMYRLRFIRYIYCAKTLYGDAAELLIEELLQRGKMLMSEVITSVTGRLNEALEASGKPAIQESLVKDKFTNLVKSHFVQRCPSPLLKENRVVGTETTENEEDLFKIPDIRKRKKSINEDMPAAKRHKSEEGSSTQEKADDDGIYWRVNCQRFHQLIRDQIIVEAINKKIDMRASEILRTIFRLSETRTAPMALSTNAVSAAEILHALPKELGVDRKLLDTYLSIITDDSTDFVMKVGDSGGGMFSVNMYKCMLQLTKAHIESVVQERFGSKSLRIFRLLLLKKHLEQKQIEDFAMISAKEAKELLYMMFSQNFVSITEISKTADHAPSRTYYIFTVDIHQVARMVLERCYKAIFNAMLKRIAELTEHRRLLEKQERCDAIIASLVQGGAEDEQKEEIEQTITPPERELIKRVKRTVQMLDQSEIQIEEAIFVLETFLFYKRLNTAQK</sequence>
<dbReference type="InterPro" id="IPR013197">
    <property type="entry name" value="RNA_pol_III_RPC82-rel_HTH"/>
</dbReference>
<evidence type="ECO:0000256" key="4">
    <source>
        <dbReference type="ARBA" id="ARBA00011206"/>
    </source>
</evidence>
<evidence type="ECO:0000256" key="5">
    <source>
        <dbReference type="ARBA" id="ARBA00016689"/>
    </source>
</evidence>
<evidence type="ECO:0000313" key="15">
    <source>
        <dbReference type="Proteomes" id="UP001186944"/>
    </source>
</evidence>
<evidence type="ECO:0000259" key="13">
    <source>
        <dbReference type="Pfam" id="PF22536"/>
    </source>
</evidence>
<keyword evidence="6 9" id="KW-0240">DNA-directed RNA polymerase</keyword>
<dbReference type="InterPro" id="IPR055207">
    <property type="entry name" value="POLR3C_WHD"/>
</dbReference>
<evidence type="ECO:0000256" key="1">
    <source>
        <dbReference type="ARBA" id="ARBA00004123"/>
    </source>
</evidence>
<dbReference type="Gene3D" id="6.10.140.1450">
    <property type="match status" value="1"/>
</dbReference>
<accession>A0AA88Y5T8</accession>
<name>A0AA88Y5T8_PINIB</name>
<feature type="region of interest" description="Disordered" evidence="10">
    <location>
        <begin position="196"/>
        <end position="218"/>
    </location>
</feature>
<dbReference type="PANTHER" id="PTHR12949">
    <property type="entry name" value="RNA POLYMERASE III DNA DIRECTED -RELATED"/>
    <property type="match status" value="1"/>
</dbReference>
<organism evidence="14 15">
    <name type="scientific">Pinctada imbricata</name>
    <name type="common">Atlantic pearl-oyster</name>
    <name type="synonym">Pinctada martensii</name>
    <dbReference type="NCBI Taxonomy" id="66713"/>
    <lineage>
        <taxon>Eukaryota</taxon>
        <taxon>Metazoa</taxon>
        <taxon>Spiralia</taxon>
        <taxon>Lophotrochozoa</taxon>
        <taxon>Mollusca</taxon>
        <taxon>Bivalvia</taxon>
        <taxon>Autobranchia</taxon>
        <taxon>Pteriomorphia</taxon>
        <taxon>Pterioida</taxon>
        <taxon>Pterioidea</taxon>
        <taxon>Pteriidae</taxon>
        <taxon>Pinctada</taxon>
    </lineage>
</organism>
<reference evidence="14" key="1">
    <citation type="submission" date="2019-08" db="EMBL/GenBank/DDBJ databases">
        <title>The improved chromosome-level genome for the pearl oyster Pinctada fucata martensii using PacBio sequencing and Hi-C.</title>
        <authorList>
            <person name="Zheng Z."/>
        </authorList>
    </citation>
    <scope>NUCLEOTIDE SEQUENCE</scope>
    <source>
        <strain evidence="14">ZZ-2019</strain>
        <tissue evidence="14">Adductor muscle</tissue>
    </source>
</reference>
<dbReference type="Pfam" id="PF05645">
    <property type="entry name" value="RNA_pol_Rpc82"/>
    <property type="match status" value="1"/>
</dbReference>
<evidence type="ECO:0000256" key="7">
    <source>
        <dbReference type="ARBA" id="ARBA00023163"/>
    </source>
</evidence>
<evidence type="ECO:0000256" key="6">
    <source>
        <dbReference type="ARBA" id="ARBA00022478"/>
    </source>
</evidence>
<feature type="domain" description="RNA polymerase III Rpc82 C -terminal" evidence="11">
    <location>
        <begin position="149"/>
        <end position="335"/>
    </location>
</feature>
<dbReference type="GO" id="GO:0006351">
    <property type="term" value="P:DNA-templated transcription"/>
    <property type="evidence" value="ECO:0007669"/>
    <property type="project" value="InterPro"/>
</dbReference>
<dbReference type="InterPro" id="IPR036390">
    <property type="entry name" value="WH_DNA-bd_sf"/>
</dbReference>
<comment type="similarity">
    <text evidence="2">Belongs to the RNA polymerase beta chain family.</text>
</comment>
<dbReference type="Pfam" id="PF20912">
    <property type="entry name" value="RPC3_helical"/>
    <property type="match status" value="1"/>
</dbReference>
<dbReference type="Gene3D" id="1.10.10.10">
    <property type="entry name" value="Winged helix-like DNA-binding domain superfamily/Winged helix DNA-binding domain"/>
    <property type="match status" value="4"/>
</dbReference>
<dbReference type="FunFam" id="1.10.10.10:FF:000199">
    <property type="entry name" value="DNA-directed RNA polymerase III subunit RPC3"/>
    <property type="match status" value="1"/>
</dbReference>
<evidence type="ECO:0000256" key="10">
    <source>
        <dbReference type="SAM" id="MobiDB-lite"/>
    </source>
</evidence>
<protein>
    <recommendedName>
        <fullName evidence="5 9">DNA-directed RNA polymerase III subunit RPC3</fullName>
        <shortName evidence="9">RNA polymerase III subunit C3</shortName>
    </recommendedName>
</protein>
<comment type="subcellular location">
    <subcellularLocation>
        <location evidence="1 9">Nucleus</location>
    </subcellularLocation>
</comment>
<evidence type="ECO:0000313" key="14">
    <source>
        <dbReference type="EMBL" id="KAK3098436.1"/>
    </source>
</evidence>
<dbReference type="PANTHER" id="PTHR12949:SF0">
    <property type="entry name" value="DNA-DIRECTED RNA POLYMERASE III SUBUNIT RPC3"/>
    <property type="match status" value="1"/>
</dbReference>
<evidence type="ECO:0000259" key="12">
    <source>
        <dbReference type="Pfam" id="PF08221"/>
    </source>
</evidence>
<dbReference type="InterPro" id="IPR039748">
    <property type="entry name" value="RPC3"/>
</dbReference>
<evidence type="ECO:0000256" key="2">
    <source>
        <dbReference type="ARBA" id="ARBA00006835"/>
    </source>
</evidence>
<dbReference type="AlphaFoldDB" id="A0AA88Y5T8"/>
<dbReference type="GO" id="GO:0005666">
    <property type="term" value="C:RNA polymerase III complex"/>
    <property type="evidence" value="ECO:0007669"/>
    <property type="project" value="UniProtKB-UniRule"/>
</dbReference>
<dbReference type="SUPFAM" id="SSF46785">
    <property type="entry name" value="Winged helix' DNA-binding domain"/>
    <property type="match status" value="1"/>
</dbReference>
<evidence type="ECO:0000259" key="11">
    <source>
        <dbReference type="Pfam" id="PF05645"/>
    </source>
</evidence>
<proteinExistence type="inferred from homology"/>
<feature type="domain" description="DNA-directed RNA polymerase III subunit RPC3 winged-helix" evidence="13">
    <location>
        <begin position="341"/>
        <end position="417"/>
    </location>
</feature>
<dbReference type="EMBL" id="VSWD01000007">
    <property type="protein sequence ID" value="KAK3098436.1"/>
    <property type="molecule type" value="Genomic_DNA"/>
</dbReference>
<keyword evidence="15" id="KW-1185">Reference proteome</keyword>
<dbReference type="FunFam" id="1.10.10.10:FF:000218">
    <property type="entry name" value="DNA-directed RNA polymerase III subunit RPC3"/>
    <property type="match status" value="1"/>
</dbReference>
<evidence type="ECO:0000256" key="9">
    <source>
        <dbReference type="RuleBase" id="RU367076"/>
    </source>
</evidence>
<comment type="subunit">
    <text evidence="4 9">Component of the RNA polymerase III (Pol III) complex consisting of 17 subunits.</text>
</comment>
<evidence type="ECO:0000256" key="8">
    <source>
        <dbReference type="ARBA" id="ARBA00023242"/>
    </source>
</evidence>
<comment type="caution">
    <text evidence="14">The sequence shown here is derived from an EMBL/GenBank/DDBJ whole genome shotgun (WGS) entry which is preliminary data.</text>
</comment>
<keyword evidence="7 9" id="KW-0804">Transcription</keyword>
<evidence type="ECO:0000256" key="3">
    <source>
        <dbReference type="ARBA" id="ARBA00007206"/>
    </source>
</evidence>
<dbReference type="Pfam" id="PF22536">
    <property type="entry name" value="WHD_POLR3C"/>
    <property type="match status" value="1"/>
</dbReference>
<dbReference type="InterPro" id="IPR036388">
    <property type="entry name" value="WH-like_DNA-bd_sf"/>
</dbReference>
<comment type="similarity">
    <text evidence="3 9">Belongs to the eukaryotic RPC3/POLR3C RNA polymerase subunit family.</text>
</comment>